<protein>
    <submittedName>
        <fullName evidence="1">Uncharacterized protein</fullName>
    </submittedName>
</protein>
<dbReference type="AlphaFoldDB" id="A0A4P9YVX3"/>
<reference evidence="2" key="1">
    <citation type="journal article" date="2018" name="Nat. Microbiol.">
        <title>Leveraging single-cell genomics to expand the fungal tree of life.</title>
        <authorList>
            <person name="Ahrendt S.R."/>
            <person name="Quandt C.A."/>
            <person name="Ciobanu D."/>
            <person name="Clum A."/>
            <person name="Salamov A."/>
            <person name="Andreopoulos B."/>
            <person name="Cheng J.F."/>
            <person name="Woyke T."/>
            <person name="Pelin A."/>
            <person name="Henrissat B."/>
            <person name="Reynolds N.K."/>
            <person name="Benny G.L."/>
            <person name="Smith M.E."/>
            <person name="James T.Y."/>
            <person name="Grigoriev I.V."/>
        </authorList>
    </citation>
    <scope>NUCLEOTIDE SEQUENCE [LARGE SCALE GENOMIC DNA]</scope>
    <source>
        <strain evidence="2">Benny S71-1</strain>
    </source>
</reference>
<evidence type="ECO:0000313" key="2">
    <source>
        <dbReference type="Proteomes" id="UP000278143"/>
    </source>
</evidence>
<keyword evidence="2" id="KW-1185">Reference proteome</keyword>
<organism evidence="1 2">
    <name type="scientific">Syncephalis pseudoplumigaleata</name>
    <dbReference type="NCBI Taxonomy" id="1712513"/>
    <lineage>
        <taxon>Eukaryota</taxon>
        <taxon>Fungi</taxon>
        <taxon>Fungi incertae sedis</taxon>
        <taxon>Zoopagomycota</taxon>
        <taxon>Zoopagomycotina</taxon>
        <taxon>Zoopagomycetes</taxon>
        <taxon>Zoopagales</taxon>
        <taxon>Piptocephalidaceae</taxon>
        <taxon>Syncephalis</taxon>
    </lineage>
</organism>
<dbReference type="EMBL" id="KZ990839">
    <property type="protein sequence ID" value="RKP23592.1"/>
    <property type="molecule type" value="Genomic_DNA"/>
</dbReference>
<evidence type="ECO:0000313" key="1">
    <source>
        <dbReference type="EMBL" id="RKP23592.1"/>
    </source>
</evidence>
<dbReference type="OrthoDB" id="10525846at2759"/>
<accession>A0A4P9YVX3</accession>
<sequence length="341" mass="36900">MPHVSPSSSEELTYNAMLQVKVDYFCHSWCQEEATHTQRLLWYRGDLLARYGYSLLTRTRCENLLWRLQYMLLPERIVGEHTGGNDGAATTATAAITTRTARRTISEKWRNLFEKDNRPLIGPVYLTGRRYQAMHRPAMAGCSDAGRLLATSTAHASMNGAHLRGQSATTATSPRPTSVPRVLSDGALSACIQPANMHTAMPATMADASAGALSKSSGDIPTAIRPSASTSLAGRRGRIATLAIPNGRASAASDTQLAAHMSQLPIKSALKRSYGSFVNVHRPVYQPQICRLDHLDLAGPLTPERLRNINESPWDAISPPTDGAYSTIAGADAWIGAYAAE</sequence>
<dbReference type="Proteomes" id="UP000278143">
    <property type="component" value="Unassembled WGS sequence"/>
</dbReference>
<name>A0A4P9YVX3_9FUNG</name>
<gene>
    <name evidence="1" type="ORF">SYNPS1DRAFT_30650</name>
</gene>
<proteinExistence type="predicted"/>